<dbReference type="SUPFAM" id="SSF53756">
    <property type="entry name" value="UDP-Glycosyltransferase/glycogen phosphorylase"/>
    <property type="match status" value="1"/>
</dbReference>
<dbReference type="EMBL" id="KM886859">
    <property type="protein sequence ID" value="AJA33673.1"/>
    <property type="molecule type" value="Genomic_DNA"/>
</dbReference>
<name>A0A0A7RKD8_9LACO</name>
<dbReference type="Gene3D" id="3.40.50.2000">
    <property type="entry name" value="Glycogen Phosphorylase B"/>
    <property type="match status" value="1"/>
</dbReference>
<evidence type="ECO:0000313" key="3">
    <source>
        <dbReference type="EMBL" id="AJA33673.1"/>
    </source>
</evidence>
<accession>A0A0A7RKD8</accession>
<sequence>MKNLVALCPYVAYRNEQLLKDCVLIPYTFMTHLGYDVTVMTAQKEEFTYLNQLSGLRLDIVPTCPLEQWADYLVDYLKNYPHEIDVLFLFGMYATYYPVVKYFKDHYQGKIILKADANSYWVSELINPNTPQYDYLIHHCDIITCEGVAMQNYLAKKWRRPIDLFRNGSRDVDFNHQLTFNSKEELIVNVGRQETGRKNTPALIKTFAQLAPSFPAWRLALIGTYEPAIKSLVERYYQLNPQLKKQLLLTGPIADKKLLESYYAKAKIFITASYLEGGSPNVVAEALRNGCYLVTSKIDAWQDTFAPEAGASFDHDDLVALSAELKQAMSDSKLCQQAFTLNRAYVQAELSYEQQVSRLETLLKVRGKLNDNN</sequence>
<protein>
    <submittedName>
        <fullName evidence="3">Glycosyltransferase</fullName>
    </submittedName>
</protein>
<dbReference type="PANTHER" id="PTHR46401">
    <property type="entry name" value="GLYCOSYLTRANSFERASE WBBK-RELATED"/>
    <property type="match status" value="1"/>
</dbReference>
<dbReference type="AlphaFoldDB" id="A0A0A7RKD8"/>
<dbReference type="GO" id="GO:0009103">
    <property type="term" value="P:lipopolysaccharide biosynthetic process"/>
    <property type="evidence" value="ECO:0007669"/>
    <property type="project" value="TreeGrafter"/>
</dbReference>
<reference evidence="3" key="1">
    <citation type="journal article" date="2014" name="Appl. Environ. Microbiol.">
        <title>Detection and genomic characterization of motility in Lactobacillus curvatus: confirmation of motility in a species outside the Lactobacillus salivarius clade.</title>
        <authorList>
            <person name="Cousin F.J."/>
            <person name="Lynch S.M."/>
            <person name="Harris H.M."/>
            <person name="McCann A."/>
            <person name="Lynch D.B."/>
            <person name="Neville B.A."/>
            <person name="Irisawa T."/>
            <person name="Okada S."/>
            <person name="Endo A."/>
            <person name="O'Toole P.W."/>
        </authorList>
    </citation>
    <scope>NUCLEOTIDE SEQUENCE</scope>
    <source>
        <strain evidence="3">DSM 20509</strain>
    </source>
</reference>
<feature type="domain" description="Glycosyl transferase family 1" evidence="2">
    <location>
        <begin position="177"/>
        <end position="337"/>
    </location>
</feature>
<dbReference type="InterPro" id="IPR001296">
    <property type="entry name" value="Glyco_trans_1"/>
</dbReference>
<proteinExistence type="predicted"/>
<dbReference type="Pfam" id="PF00534">
    <property type="entry name" value="Glycos_transf_1"/>
    <property type="match status" value="1"/>
</dbReference>
<dbReference type="GO" id="GO:0016757">
    <property type="term" value="F:glycosyltransferase activity"/>
    <property type="evidence" value="ECO:0007669"/>
    <property type="project" value="InterPro"/>
</dbReference>
<keyword evidence="1 3" id="KW-0808">Transferase</keyword>
<dbReference type="CDD" id="cd03801">
    <property type="entry name" value="GT4_PimA-like"/>
    <property type="match status" value="1"/>
</dbReference>
<organism evidence="3">
    <name type="scientific">Ligilactobacillus agilis</name>
    <dbReference type="NCBI Taxonomy" id="1601"/>
    <lineage>
        <taxon>Bacteria</taxon>
        <taxon>Bacillati</taxon>
        <taxon>Bacillota</taxon>
        <taxon>Bacilli</taxon>
        <taxon>Lactobacillales</taxon>
        <taxon>Lactobacillaceae</taxon>
        <taxon>Ligilactobacillus</taxon>
    </lineage>
</organism>
<dbReference type="RefSeq" id="WP_056977882.1">
    <property type="nucleotide sequence ID" value="NZ_JASOLP010000015.1"/>
</dbReference>
<evidence type="ECO:0000259" key="2">
    <source>
        <dbReference type="Pfam" id="PF00534"/>
    </source>
</evidence>
<dbReference type="PANTHER" id="PTHR46401:SF2">
    <property type="entry name" value="GLYCOSYLTRANSFERASE WBBK-RELATED"/>
    <property type="match status" value="1"/>
</dbReference>
<evidence type="ECO:0000256" key="1">
    <source>
        <dbReference type="ARBA" id="ARBA00022679"/>
    </source>
</evidence>